<dbReference type="AlphaFoldDB" id="A0A840NCZ0"/>
<reference evidence="2 3" key="1">
    <citation type="submission" date="2020-08" db="EMBL/GenBank/DDBJ databases">
        <title>Sequencing the genomes of 1000 actinobacteria strains.</title>
        <authorList>
            <person name="Klenk H.-P."/>
        </authorList>
    </citation>
    <scope>NUCLEOTIDE SEQUENCE [LARGE SCALE GENOMIC DNA]</scope>
    <source>
        <strain evidence="2 3">DSM 45582</strain>
    </source>
</reference>
<proteinExistence type="predicted"/>
<organism evidence="2 3">
    <name type="scientific">Saccharopolyspora gloriosae</name>
    <dbReference type="NCBI Taxonomy" id="455344"/>
    <lineage>
        <taxon>Bacteria</taxon>
        <taxon>Bacillati</taxon>
        <taxon>Actinomycetota</taxon>
        <taxon>Actinomycetes</taxon>
        <taxon>Pseudonocardiales</taxon>
        <taxon>Pseudonocardiaceae</taxon>
        <taxon>Saccharopolyspora</taxon>
    </lineage>
</organism>
<protein>
    <submittedName>
        <fullName evidence="2">Uncharacterized protein</fullName>
    </submittedName>
</protein>
<keyword evidence="3" id="KW-1185">Reference proteome</keyword>
<name>A0A840NCZ0_9PSEU</name>
<feature type="region of interest" description="Disordered" evidence="1">
    <location>
        <begin position="1"/>
        <end position="64"/>
    </location>
</feature>
<evidence type="ECO:0000313" key="2">
    <source>
        <dbReference type="EMBL" id="MBB5069474.1"/>
    </source>
</evidence>
<dbReference type="Proteomes" id="UP000580474">
    <property type="component" value="Unassembled WGS sequence"/>
</dbReference>
<dbReference type="RefSeq" id="WP_184479159.1">
    <property type="nucleotide sequence ID" value="NZ_JACHIV010000001.1"/>
</dbReference>
<comment type="caution">
    <text evidence="2">The sequence shown here is derived from an EMBL/GenBank/DDBJ whole genome shotgun (WGS) entry which is preliminary data.</text>
</comment>
<evidence type="ECO:0000256" key="1">
    <source>
        <dbReference type="SAM" id="MobiDB-lite"/>
    </source>
</evidence>
<sequence length="76" mass="8230">MDQVRARLRGGPEDGREVSVPADHTGHPVPRITVPVRPQSPPRCAAGPPPLLIYERSGSHSTGTWDFDYVGAESQN</sequence>
<accession>A0A840NCZ0</accession>
<dbReference type="EMBL" id="JACHIV010000001">
    <property type="protein sequence ID" value="MBB5069474.1"/>
    <property type="molecule type" value="Genomic_DNA"/>
</dbReference>
<gene>
    <name evidence="2" type="ORF">BJ969_002562</name>
</gene>
<evidence type="ECO:0000313" key="3">
    <source>
        <dbReference type="Proteomes" id="UP000580474"/>
    </source>
</evidence>